<dbReference type="PROSITE" id="PS01186">
    <property type="entry name" value="EGF_2"/>
    <property type="match status" value="1"/>
</dbReference>
<dbReference type="Gene3D" id="2.10.25.10">
    <property type="entry name" value="Laminin"/>
    <property type="match status" value="1"/>
</dbReference>
<dbReference type="InterPro" id="IPR000884">
    <property type="entry name" value="TSP1_rpt"/>
</dbReference>
<evidence type="ECO:0000259" key="2">
    <source>
        <dbReference type="PROSITE" id="PS50026"/>
    </source>
</evidence>
<name>A0AAD9IVD4_RIDPI</name>
<organism evidence="3 4">
    <name type="scientific">Ridgeia piscesae</name>
    <name type="common">Tubeworm</name>
    <dbReference type="NCBI Taxonomy" id="27915"/>
    <lineage>
        <taxon>Eukaryota</taxon>
        <taxon>Metazoa</taxon>
        <taxon>Spiralia</taxon>
        <taxon>Lophotrochozoa</taxon>
        <taxon>Annelida</taxon>
        <taxon>Polychaeta</taxon>
        <taxon>Sedentaria</taxon>
        <taxon>Canalipalpata</taxon>
        <taxon>Sabellida</taxon>
        <taxon>Siboglinidae</taxon>
        <taxon>Ridgeia</taxon>
    </lineage>
</organism>
<accession>A0AAD9IVD4</accession>
<feature type="disulfide bond" evidence="1">
    <location>
        <begin position="158"/>
        <end position="167"/>
    </location>
</feature>
<dbReference type="Proteomes" id="UP001209878">
    <property type="component" value="Unassembled WGS sequence"/>
</dbReference>
<keyword evidence="1" id="KW-0245">EGF-like domain</keyword>
<comment type="caution">
    <text evidence="1">Lacks conserved residue(s) required for the propagation of feature annotation.</text>
</comment>
<gene>
    <name evidence="3" type="ORF">NP493_5166g00003</name>
</gene>
<proteinExistence type="predicted"/>
<dbReference type="SUPFAM" id="SSF57196">
    <property type="entry name" value="EGF/Laminin"/>
    <property type="match status" value="1"/>
</dbReference>
<evidence type="ECO:0000313" key="4">
    <source>
        <dbReference type="Proteomes" id="UP001209878"/>
    </source>
</evidence>
<dbReference type="InterPro" id="IPR036383">
    <property type="entry name" value="TSP1_rpt_sf"/>
</dbReference>
<sequence length="172" mass="18904">MYVCLSVTLSLLPPSLPPPPLCRTREVQCSCVFVLVVCSVCQAGEWSEWGPCDTTCGGDQWRLRKICCAKSDTTAEVAVDDGTDRACLKDCGLTLGYHIERRTCRCIFGNYSATTGGCICDDHGYGNCCDYSECSLEDPCANEATCVNKKDHGVECFCQYGWTGQYCDRSTY</sequence>
<comment type="caution">
    <text evidence="3">The sequence shown here is derived from an EMBL/GenBank/DDBJ whole genome shotgun (WGS) entry which is preliminary data.</text>
</comment>
<protein>
    <recommendedName>
        <fullName evidence="2">EGF-like domain-containing protein</fullName>
    </recommendedName>
</protein>
<evidence type="ECO:0000313" key="3">
    <source>
        <dbReference type="EMBL" id="KAK2141672.1"/>
    </source>
</evidence>
<dbReference type="InterPro" id="IPR000742">
    <property type="entry name" value="EGF"/>
</dbReference>
<evidence type="ECO:0000256" key="1">
    <source>
        <dbReference type="PROSITE-ProRule" id="PRU00076"/>
    </source>
</evidence>
<dbReference type="Pfam" id="PF00008">
    <property type="entry name" value="EGF"/>
    <property type="match status" value="1"/>
</dbReference>
<dbReference type="AlphaFoldDB" id="A0AAD9IVD4"/>
<reference evidence="3" key="1">
    <citation type="journal article" date="2023" name="Mol. Biol. Evol.">
        <title>Third-Generation Sequencing Reveals the Adaptive Role of the Epigenome in Three Deep-Sea Polychaetes.</title>
        <authorList>
            <person name="Perez M."/>
            <person name="Aroh O."/>
            <person name="Sun Y."/>
            <person name="Lan Y."/>
            <person name="Juniper S.K."/>
            <person name="Young C.R."/>
            <person name="Angers B."/>
            <person name="Qian P.Y."/>
        </authorList>
    </citation>
    <scope>NUCLEOTIDE SEQUENCE</scope>
    <source>
        <strain evidence="3">R07B-5</strain>
    </source>
</reference>
<keyword evidence="4" id="KW-1185">Reference proteome</keyword>
<dbReference type="PROSITE" id="PS00022">
    <property type="entry name" value="EGF_1"/>
    <property type="match status" value="1"/>
</dbReference>
<dbReference type="PROSITE" id="PS50026">
    <property type="entry name" value="EGF_3"/>
    <property type="match status" value="1"/>
</dbReference>
<dbReference type="EMBL" id="JAODUO010005149">
    <property type="protein sequence ID" value="KAK2141672.1"/>
    <property type="molecule type" value="Genomic_DNA"/>
</dbReference>
<dbReference type="PROSITE" id="PS50092">
    <property type="entry name" value="TSP1"/>
    <property type="match status" value="1"/>
</dbReference>
<dbReference type="SMART" id="SM00181">
    <property type="entry name" value="EGF"/>
    <property type="match status" value="1"/>
</dbReference>
<keyword evidence="1" id="KW-1015">Disulfide bond</keyword>
<feature type="domain" description="EGF-like" evidence="2">
    <location>
        <begin position="130"/>
        <end position="168"/>
    </location>
</feature>
<dbReference type="SUPFAM" id="SSF82895">
    <property type="entry name" value="TSP-1 type 1 repeat"/>
    <property type="match status" value="1"/>
</dbReference>